<dbReference type="InterPro" id="IPR051394">
    <property type="entry name" value="Glutamate_Synthase"/>
</dbReference>
<comment type="pathway">
    <text evidence="4">Amino-acid biosynthesis.</text>
</comment>
<dbReference type="Proteomes" id="UP001597120">
    <property type="component" value="Unassembled WGS sequence"/>
</dbReference>
<feature type="domain" description="FAD/NAD(P)-binding" evidence="5">
    <location>
        <begin position="153"/>
        <end position="476"/>
    </location>
</feature>
<comment type="caution">
    <text evidence="7">The sequence shown here is derived from an EMBL/GenBank/DDBJ whole genome shotgun (WGS) entry which is preliminary data.</text>
</comment>
<proteinExistence type="predicted"/>
<dbReference type="PRINTS" id="PR00419">
    <property type="entry name" value="ADXRDTASE"/>
</dbReference>
<evidence type="ECO:0000256" key="2">
    <source>
        <dbReference type="ARBA" id="ARBA00023002"/>
    </source>
</evidence>
<dbReference type="Gene3D" id="3.50.50.60">
    <property type="entry name" value="FAD/NAD(P)-binding domain"/>
    <property type="match status" value="2"/>
</dbReference>
<dbReference type="NCBIfam" id="TIGR01317">
    <property type="entry name" value="GOGAT_sm_gam"/>
    <property type="match status" value="1"/>
</dbReference>
<sequence>MGKPTGFMDYRRAKQPEREPAARLQDWNDLYRSLPETALREQGARCMDCAVPFCQTGGAIEGMVTGCPVHNLIPEWNDLVFRGHWREALERLHMTNNFPEFTGRACPAPCEGSCVAALYDSPVAIKSIERAIIDRGFEEGWVVPRPPGTRTGKKVAVVGSGPAGLACADQLNQAGHEVTVFERHDRIGGLLTYGIPKMKIEQSVIDRRVKLLKEEGIRFVTDFEVGKDHPLEELRRGFDAVVLCIGATAPRDLPVEGRELAGIHFAMDFLHANTKSLLDSGHRDNQYISAKGKDVLVIGGGDTATDCISTAMRHGCRSITQFDIYPRKSSAREADNPWPQWPLVHRRDSGQVEAEAVFGDDPREFAVLTKEFIGDSEGRVSGVRSVRLRTVEGTSGSRVREEVPGSDQIWPAQLVLLAIGFSGPEQDVLQRMGIRTNERSCIDAKFGEYATNLDGVFAAGDARRGQSLIVWAIREGREAAAACDRYLRAR</sequence>
<evidence type="ECO:0000259" key="5">
    <source>
        <dbReference type="Pfam" id="PF07992"/>
    </source>
</evidence>
<evidence type="ECO:0000259" key="6">
    <source>
        <dbReference type="Pfam" id="PF14691"/>
    </source>
</evidence>
<accession>A0ABW3D902</accession>
<evidence type="ECO:0000256" key="3">
    <source>
        <dbReference type="ARBA" id="ARBA00023164"/>
    </source>
</evidence>
<dbReference type="InterPro" id="IPR009051">
    <property type="entry name" value="Helical_ferredxn"/>
</dbReference>
<keyword evidence="2" id="KW-0560">Oxidoreductase</keyword>
<dbReference type="SUPFAM" id="SSF46548">
    <property type="entry name" value="alpha-helical ferredoxin"/>
    <property type="match status" value="1"/>
</dbReference>
<keyword evidence="8" id="KW-1185">Reference proteome</keyword>
<gene>
    <name evidence="7" type="ORF">ACFQ03_07230</name>
</gene>
<keyword evidence="1" id="KW-0028">Amino-acid biosynthesis</keyword>
<evidence type="ECO:0000313" key="7">
    <source>
        <dbReference type="EMBL" id="MFD0868937.1"/>
    </source>
</evidence>
<dbReference type="InterPro" id="IPR028261">
    <property type="entry name" value="DPD_II"/>
</dbReference>
<dbReference type="Pfam" id="PF14691">
    <property type="entry name" value="Fer4_20"/>
    <property type="match status" value="1"/>
</dbReference>
<dbReference type="InterPro" id="IPR023753">
    <property type="entry name" value="FAD/NAD-binding_dom"/>
</dbReference>
<evidence type="ECO:0000256" key="4">
    <source>
        <dbReference type="ARBA" id="ARBA00029440"/>
    </source>
</evidence>
<keyword evidence="3" id="KW-0314">Glutamate biosynthesis</keyword>
<name>A0ABW3D902_9BACL</name>
<dbReference type="Pfam" id="PF07992">
    <property type="entry name" value="Pyr_redox_2"/>
    <property type="match status" value="1"/>
</dbReference>
<dbReference type="EMBL" id="JBHTIU010000027">
    <property type="protein sequence ID" value="MFD0868937.1"/>
    <property type="molecule type" value="Genomic_DNA"/>
</dbReference>
<dbReference type="Gene3D" id="1.10.1060.10">
    <property type="entry name" value="Alpha-helical ferredoxin"/>
    <property type="match status" value="1"/>
</dbReference>
<evidence type="ECO:0000256" key="1">
    <source>
        <dbReference type="ARBA" id="ARBA00022605"/>
    </source>
</evidence>
<feature type="domain" description="Dihydroprymidine dehydrogenase" evidence="6">
    <location>
        <begin position="24"/>
        <end position="140"/>
    </location>
</feature>
<evidence type="ECO:0000313" key="8">
    <source>
        <dbReference type="Proteomes" id="UP001597120"/>
    </source>
</evidence>
<dbReference type="SUPFAM" id="SSF51971">
    <property type="entry name" value="Nucleotide-binding domain"/>
    <property type="match status" value="2"/>
</dbReference>
<organism evidence="7 8">
    <name type="scientific">Paenibacillus residui</name>
    <dbReference type="NCBI Taxonomy" id="629724"/>
    <lineage>
        <taxon>Bacteria</taxon>
        <taxon>Bacillati</taxon>
        <taxon>Bacillota</taxon>
        <taxon>Bacilli</taxon>
        <taxon>Bacillales</taxon>
        <taxon>Paenibacillaceae</taxon>
        <taxon>Paenibacillus</taxon>
    </lineage>
</organism>
<dbReference type="PANTHER" id="PTHR43100">
    <property type="entry name" value="GLUTAMATE SYNTHASE [NADPH] SMALL CHAIN"/>
    <property type="match status" value="1"/>
</dbReference>
<dbReference type="InterPro" id="IPR006005">
    <property type="entry name" value="Glut_synth_ssu1"/>
</dbReference>
<dbReference type="RefSeq" id="WP_379287127.1">
    <property type="nucleotide sequence ID" value="NZ_JBHTIU010000027.1"/>
</dbReference>
<dbReference type="InterPro" id="IPR036188">
    <property type="entry name" value="FAD/NAD-bd_sf"/>
</dbReference>
<protein>
    <submittedName>
        <fullName evidence="7">Glutamate synthase subunit beta</fullName>
    </submittedName>
</protein>
<reference evidence="8" key="1">
    <citation type="journal article" date="2019" name="Int. J. Syst. Evol. Microbiol.">
        <title>The Global Catalogue of Microorganisms (GCM) 10K type strain sequencing project: providing services to taxonomists for standard genome sequencing and annotation.</title>
        <authorList>
            <consortium name="The Broad Institute Genomics Platform"/>
            <consortium name="The Broad Institute Genome Sequencing Center for Infectious Disease"/>
            <person name="Wu L."/>
            <person name="Ma J."/>
        </authorList>
    </citation>
    <scope>NUCLEOTIDE SEQUENCE [LARGE SCALE GENOMIC DNA]</scope>
    <source>
        <strain evidence="8">CCUG 57263</strain>
    </source>
</reference>
<dbReference type="PANTHER" id="PTHR43100:SF1">
    <property type="entry name" value="GLUTAMATE SYNTHASE [NADPH] SMALL CHAIN"/>
    <property type="match status" value="1"/>
</dbReference>